<feature type="transmembrane region" description="Helical" evidence="5">
    <location>
        <begin position="243"/>
        <end position="262"/>
    </location>
</feature>
<keyword evidence="5" id="KW-0812">Transmembrane</keyword>
<keyword evidence="5" id="KW-1133">Transmembrane helix</keyword>
<evidence type="ECO:0000256" key="5">
    <source>
        <dbReference type="SAM" id="Phobius"/>
    </source>
</evidence>
<dbReference type="PANTHER" id="PTHR12652">
    <property type="entry name" value="PEROXISOMAL BIOGENESIS FACTOR 11"/>
    <property type="match status" value="1"/>
</dbReference>
<dbReference type="GO" id="GO:0005778">
    <property type="term" value="C:peroxisomal membrane"/>
    <property type="evidence" value="ECO:0007669"/>
    <property type="project" value="UniProtKB-SubCell"/>
</dbReference>
<keyword evidence="7" id="KW-1185">Reference proteome</keyword>
<keyword evidence="2 5" id="KW-0472">Membrane</keyword>
<dbReference type="OrthoDB" id="411017at2759"/>
<protein>
    <submittedName>
        <fullName evidence="6">Peroxisomal biogenesis factor 11</fullName>
    </submittedName>
</protein>
<organism evidence="6 7">
    <name type="scientific">Neocallimastix californiae</name>
    <dbReference type="NCBI Taxonomy" id="1754190"/>
    <lineage>
        <taxon>Eukaryota</taxon>
        <taxon>Fungi</taxon>
        <taxon>Fungi incertae sedis</taxon>
        <taxon>Chytridiomycota</taxon>
        <taxon>Chytridiomycota incertae sedis</taxon>
        <taxon>Neocallimastigomycetes</taxon>
        <taxon>Neocallimastigales</taxon>
        <taxon>Neocallimastigaceae</taxon>
        <taxon>Neocallimastix</taxon>
    </lineage>
</organism>
<comment type="caution">
    <text evidence="6">The sequence shown here is derived from an EMBL/GenBank/DDBJ whole genome shotgun (WGS) entry which is preliminary data.</text>
</comment>
<dbReference type="InterPro" id="IPR008733">
    <property type="entry name" value="PEX11"/>
</dbReference>
<keyword evidence="1" id="KW-0962">Peroxisome biogenesis</keyword>
<dbReference type="Pfam" id="PF05648">
    <property type="entry name" value="PEX11"/>
    <property type="match status" value="1"/>
</dbReference>
<evidence type="ECO:0000256" key="3">
    <source>
        <dbReference type="ARBA" id="ARBA00023140"/>
    </source>
</evidence>
<dbReference type="AlphaFoldDB" id="A0A1Y1YS45"/>
<sequence length="269" mass="32431">MTEKNDFINKFFKYINTAIGRDKINRTLQYTFKFFLAYNIKYIGNEETISWLKNIYKHIQLSRKFFRIGRPLEHLNTFYKTLSFKDDISKYCILFRNFAFAIYQTFDMMIWIHKCNIMKYKNLKVISMNAQFFWLIGIVFGIFNQIYILNEIAKKISYYINDVCEDNNRHRNKSSNDYYDKKNHGNKQYNNIYYEKDKIKNKRSIEFNMLTRKQKKHYLVLIQHSCDLLQPLSSLGFLRIDPILLSFLGIVSSVLGAHAHWIKMSQNIK</sequence>
<feature type="transmembrane region" description="Helical" evidence="5">
    <location>
        <begin position="93"/>
        <end position="112"/>
    </location>
</feature>
<dbReference type="EMBL" id="MCOG01000525">
    <property type="protein sequence ID" value="ORY00395.1"/>
    <property type="molecule type" value="Genomic_DNA"/>
</dbReference>
<gene>
    <name evidence="6" type="ORF">LY90DRAFT_678725</name>
</gene>
<dbReference type="Proteomes" id="UP000193920">
    <property type="component" value="Unassembled WGS sequence"/>
</dbReference>
<evidence type="ECO:0000313" key="7">
    <source>
        <dbReference type="Proteomes" id="UP000193920"/>
    </source>
</evidence>
<proteinExistence type="predicted"/>
<dbReference type="GO" id="GO:0016559">
    <property type="term" value="P:peroxisome fission"/>
    <property type="evidence" value="ECO:0007669"/>
    <property type="project" value="InterPro"/>
</dbReference>
<dbReference type="STRING" id="1754190.A0A1Y1YS45"/>
<feature type="transmembrane region" description="Helical" evidence="5">
    <location>
        <begin position="132"/>
        <end position="149"/>
    </location>
</feature>
<evidence type="ECO:0000256" key="1">
    <source>
        <dbReference type="ARBA" id="ARBA00022593"/>
    </source>
</evidence>
<dbReference type="PANTHER" id="PTHR12652:SF50">
    <property type="entry name" value="PEROXIN 11"/>
    <property type="match status" value="1"/>
</dbReference>
<evidence type="ECO:0000256" key="4">
    <source>
        <dbReference type="ARBA" id="ARBA00046271"/>
    </source>
</evidence>
<name>A0A1Y1YS45_9FUNG</name>
<evidence type="ECO:0000313" key="6">
    <source>
        <dbReference type="EMBL" id="ORY00395.1"/>
    </source>
</evidence>
<accession>A0A1Y1YS45</accession>
<evidence type="ECO:0000256" key="2">
    <source>
        <dbReference type="ARBA" id="ARBA00023136"/>
    </source>
</evidence>
<keyword evidence="3" id="KW-0576">Peroxisome</keyword>
<comment type="subcellular location">
    <subcellularLocation>
        <location evidence="4">Peroxisome membrane</location>
    </subcellularLocation>
</comment>
<reference evidence="6 7" key="1">
    <citation type="submission" date="2016-08" db="EMBL/GenBank/DDBJ databases">
        <title>A Parts List for Fungal Cellulosomes Revealed by Comparative Genomics.</title>
        <authorList>
            <consortium name="DOE Joint Genome Institute"/>
            <person name="Haitjema C.H."/>
            <person name="Gilmore S.P."/>
            <person name="Henske J.K."/>
            <person name="Solomon K.V."/>
            <person name="De Groot R."/>
            <person name="Kuo A."/>
            <person name="Mondo S.J."/>
            <person name="Salamov A.A."/>
            <person name="Labutti K."/>
            <person name="Zhao Z."/>
            <person name="Chiniquy J."/>
            <person name="Barry K."/>
            <person name="Brewer H.M."/>
            <person name="Purvine S.O."/>
            <person name="Wright A.T."/>
            <person name="Boxma B."/>
            <person name="Van Alen T."/>
            <person name="Hackstein J.H."/>
            <person name="Baker S.E."/>
            <person name="Grigoriev I.V."/>
            <person name="O'Malley M.A."/>
        </authorList>
    </citation>
    <scope>NUCLEOTIDE SEQUENCE [LARGE SCALE GENOMIC DNA]</scope>
    <source>
        <strain evidence="6 7">G1</strain>
    </source>
</reference>